<organism evidence="1 2">
    <name type="scientific">Methanococcus voltae</name>
    <dbReference type="NCBI Taxonomy" id="2188"/>
    <lineage>
        <taxon>Archaea</taxon>
        <taxon>Methanobacteriati</taxon>
        <taxon>Methanobacteriota</taxon>
        <taxon>Methanomada group</taxon>
        <taxon>Methanococci</taxon>
        <taxon>Methanococcales</taxon>
        <taxon>Methanococcaceae</taxon>
        <taxon>Methanococcus</taxon>
    </lineage>
</organism>
<dbReference type="AlphaFoldDB" id="A0A8J7RNP2"/>
<sequence length="117" mass="13781">MVTQSEILDKIVENGGVISSKELKKAYNLNEGSSHLSSRLKQLRKKEIIEKIEGPNRLVLYFLKDLSYLNIIKDEKTKKYVEFSLTTEEYGEYKNLMELYNIKNDKEFIMELVKKIK</sequence>
<gene>
    <name evidence="1" type="ORF">J3E07_001692</name>
</gene>
<reference evidence="1" key="1">
    <citation type="submission" date="2021-03" db="EMBL/GenBank/DDBJ databases">
        <title>Genomic Encyclopedia of Type Strains, Phase IV (KMG-V): Genome sequencing to study the core and pangenomes of soil and plant-associated prokaryotes.</title>
        <authorList>
            <person name="Whitman W."/>
        </authorList>
    </citation>
    <scope>NUCLEOTIDE SEQUENCE</scope>
    <source>
        <strain evidence="1">C4</strain>
    </source>
</reference>
<evidence type="ECO:0000313" key="1">
    <source>
        <dbReference type="EMBL" id="MBP2202251.1"/>
    </source>
</evidence>
<dbReference type="SUPFAM" id="SSF46785">
    <property type="entry name" value="Winged helix' DNA-binding domain"/>
    <property type="match status" value="1"/>
</dbReference>
<dbReference type="Proteomes" id="UP000740329">
    <property type="component" value="Unassembled WGS sequence"/>
</dbReference>
<proteinExistence type="predicted"/>
<name>A0A8J7RNP2_METVO</name>
<dbReference type="RefSeq" id="WP_209591760.1">
    <property type="nucleotide sequence ID" value="NZ_JAGGMV010000011.1"/>
</dbReference>
<evidence type="ECO:0000313" key="2">
    <source>
        <dbReference type="Proteomes" id="UP000740329"/>
    </source>
</evidence>
<dbReference type="InterPro" id="IPR036390">
    <property type="entry name" value="WH_DNA-bd_sf"/>
</dbReference>
<dbReference type="EMBL" id="JAGGMV010000011">
    <property type="protein sequence ID" value="MBP2202251.1"/>
    <property type="molecule type" value="Genomic_DNA"/>
</dbReference>
<comment type="caution">
    <text evidence="1">The sequence shown here is derived from an EMBL/GenBank/DDBJ whole genome shotgun (WGS) entry which is preliminary data.</text>
</comment>
<protein>
    <submittedName>
        <fullName evidence="1">Fe2+ or Zn2+ uptake regulation protein</fullName>
    </submittedName>
</protein>
<accession>A0A8J7RNP2</accession>